<dbReference type="InterPro" id="IPR038330">
    <property type="entry name" value="TspO/MBR-related_sf"/>
</dbReference>
<dbReference type="RefSeq" id="WP_349218152.1">
    <property type="nucleotide sequence ID" value="NZ_JBBMFD010000003.1"/>
</dbReference>
<keyword evidence="5 6" id="KW-0472">Membrane</keyword>
<dbReference type="CDD" id="cd15904">
    <property type="entry name" value="TSPO_MBR"/>
    <property type="match status" value="1"/>
</dbReference>
<reference evidence="7 8" key="1">
    <citation type="submission" date="2024-03" db="EMBL/GenBank/DDBJ databases">
        <title>Human intestinal bacterial collection.</title>
        <authorList>
            <person name="Pauvert C."/>
            <person name="Hitch T.C.A."/>
            <person name="Clavel T."/>
        </authorList>
    </citation>
    <scope>NUCLEOTIDE SEQUENCE [LARGE SCALE GENOMIC DNA]</scope>
    <source>
        <strain evidence="7 8">CLA-JM-H44</strain>
    </source>
</reference>
<feature type="transmembrane region" description="Helical" evidence="6">
    <location>
        <begin position="5"/>
        <end position="27"/>
    </location>
</feature>
<evidence type="ECO:0000256" key="5">
    <source>
        <dbReference type="ARBA" id="ARBA00023136"/>
    </source>
</evidence>
<keyword evidence="8" id="KW-1185">Reference proteome</keyword>
<proteinExistence type="inferred from homology"/>
<evidence type="ECO:0000256" key="1">
    <source>
        <dbReference type="ARBA" id="ARBA00004141"/>
    </source>
</evidence>
<feature type="transmembrane region" description="Helical" evidence="6">
    <location>
        <begin position="132"/>
        <end position="154"/>
    </location>
</feature>
<dbReference type="EMBL" id="JBBMFD010000003">
    <property type="protein sequence ID" value="MEQ2439886.1"/>
    <property type="molecule type" value="Genomic_DNA"/>
</dbReference>
<comment type="caution">
    <text evidence="7">The sequence shown here is derived from an EMBL/GenBank/DDBJ whole genome shotgun (WGS) entry which is preliminary data.</text>
</comment>
<dbReference type="Pfam" id="PF03073">
    <property type="entry name" value="TspO_MBR"/>
    <property type="match status" value="1"/>
</dbReference>
<dbReference type="PIRSF" id="PIRSF005859">
    <property type="entry name" value="PBR"/>
    <property type="match status" value="1"/>
</dbReference>
<sequence length="155" mass="17667">MKRKWISLIVALVIPVGLVGGLSALIAGNSMEVYESFIKPPLSPPGWLFPVMWTILFILMGVASWLVYRSDSPLKSPALFLYGAQLAVNFFWTLTFFGERYYSGAFLVLVLLWAMILITIRQFGRIDKRAAWLLVPYVLWVTFAGYLNFFIALYN</sequence>
<evidence type="ECO:0000256" key="4">
    <source>
        <dbReference type="ARBA" id="ARBA00022989"/>
    </source>
</evidence>
<gene>
    <name evidence="7" type="ORF">WMO26_03485</name>
</gene>
<evidence type="ECO:0000256" key="3">
    <source>
        <dbReference type="ARBA" id="ARBA00022692"/>
    </source>
</evidence>
<organism evidence="7 8">
    <name type="scientific">Solibaculum intestinale</name>
    <dbReference type="NCBI Taxonomy" id="3133165"/>
    <lineage>
        <taxon>Bacteria</taxon>
        <taxon>Bacillati</taxon>
        <taxon>Bacillota</taxon>
        <taxon>Clostridia</taxon>
        <taxon>Eubacteriales</taxon>
        <taxon>Oscillospiraceae</taxon>
        <taxon>Solibaculum</taxon>
    </lineage>
</organism>
<evidence type="ECO:0000313" key="7">
    <source>
        <dbReference type="EMBL" id="MEQ2439886.1"/>
    </source>
</evidence>
<accession>A0ABV1E033</accession>
<feature type="transmembrane region" description="Helical" evidence="6">
    <location>
        <begin position="101"/>
        <end position="120"/>
    </location>
</feature>
<dbReference type="PANTHER" id="PTHR10057:SF0">
    <property type="entry name" value="TRANSLOCATOR PROTEIN"/>
    <property type="match status" value="1"/>
</dbReference>
<name>A0ABV1E033_9FIRM</name>
<comment type="similarity">
    <text evidence="2">Belongs to the TspO/BZRP family.</text>
</comment>
<keyword evidence="3 6" id="KW-0812">Transmembrane</keyword>
<protein>
    <submittedName>
        <fullName evidence="7">TspO/MBR family protein</fullName>
    </submittedName>
</protein>
<feature type="transmembrane region" description="Helical" evidence="6">
    <location>
        <begin position="47"/>
        <end position="67"/>
    </location>
</feature>
<dbReference type="InterPro" id="IPR004307">
    <property type="entry name" value="TspO_MBR"/>
</dbReference>
<dbReference type="Gene3D" id="1.20.1260.100">
    <property type="entry name" value="TspO/MBR protein"/>
    <property type="match status" value="1"/>
</dbReference>
<evidence type="ECO:0000256" key="2">
    <source>
        <dbReference type="ARBA" id="ARBA00007524"/>
    </source>
</evidence>
<feature type="transmembrane region" description="Helical" evidence="6">
    <location>
        <begin position="79"/>
        <end position="95"/>
    </location>
</feature>
<dbReference type="Proteomes" id="UP001489509">
    <property type="component" value="Unassembled WGS sequence"/>
</dbReference>
<evidence type="ECO:0000313" key="8">
    <source>
        <dbReference type="Proteomes" id="UP001489509"/>
    </source>
</evidence>
<keyword evidence="4 6" id="KW-1133">Transmembrane helix</keyword>
<dbReference type="PANTHER" id="PTHR10057">
    <property type="entry name" value="PERIPHERAL-TYPE BENZODIAZEPINE RECEPTOR"/>
    <property type="match status" value="1"/>
</dbReference>
<evidence type="ECO:0000256" key="6">
    <source>
        <dbReference type="SAM" id="Phobius"/>
    </source>
</evidence>
<comment type="subcellular location">
    <subcellularLocation>
        <location evidence="1">Membrane</location>
        <topology evidence="1">Multi-pass membrane protein</topology>
    </subcellularLocation>
</comment>